<dbReference type="EMBL" id="SOAM01000001">
    <property type="protein sequence ID" value="TDS80639.1"/>
    <property type="molecule type" value="Genomic_DNA"/>
</dbReference>
<dbReference type="PANTHER" id="PTHR43649">
    <property type="entry name" value="ARABINOSE-BINDING PROTEIN-RELATED"/>
    <property type="match status" value="1"/>
</dbReference>
<evidence type="ECO:0000313" key="2">
    <source>
        <dbReference type="Proteomes" id="UP000295344"/>
    </source>
</evidence>
<proteinExistence type="predicted"/>
<dbReference type="InterPro" id="IPR006059">
    <property type="entry name" value="SBP"/>
</dbReference>
<organism evidence="1 2">
    <name type="scientific">Amnibacterium kyonggiense</name>
    <dbReference type="NCBI Taxonomy" id="595671"/>
    <lineage>
        <taxon>Bacteria</taxon>
        <taxon>Bacillati</taxon>
        <taxon>Actinomycetota</taxon>
        <taxon>Actinomycetes</taxon>
        <taxon>Micrococcales</taxon>
        <taxon>Microbacteriaceae</taxon>
        <taxon>Amnibacterium</taxon>
    </lineage>
</organism>
<dbReference type="InterPro" id="IPR050490">
    <property type="entry name" value="Bact_solute-bd_prot1"/>
</dbReference>
<dbReference type="Gene3D" id="3.40.190.10">
    <property type="entry name" value="Periplasmic binding protein-like II"/>
    <property type="match status" value="2"/>
</dbReference>
<reference evidence="1 2" key="1">
    <citation type="submission" date="2019-03" db="EMBL/GenBank/DDBJ databases">
        <title>Genomic Encyclopedia of Archaeal and Bacterial Type Strains, Phase II (KMG-II): from individual species to whole genera.</title>
        <authorList>
            <person name="Goeker M."/>
        </authorList>
    </citation>
    <scope>NUCLEOTIDE SEQUENCE [LARGE SCALE GENOMIC DNA]</scope>
    <source>
        <strain evidence="1 2">DSM 24782</strain>
    </source>
</reference>
<dbReference type="Pfam" id="PF01547">
    <property type="entry name" value="SBP_bac_1"/>
    <property type="match status" value="1"/>
</dbReference>
<name>A0A4R7FSJ9_9MICO</name>
<dbReference type="RefSeq" id="WP_133765336.1">
    <property type="nucleotide sequence ID" value="NZ_BAAARP010000001.1"/>
</dbReference>
<evidence type="ECO:0000313" key="1">
    <source>
        <dbReference type="EMBL" id="TDS80639.1"/>
    </source>
</evidence>
<protein>
    <submittedName>
        <fullName evidence="1">Carbohydrate ABC transporter substrate-binding protein (CUT1 family)</fullName>
    </submittedName>
</protein>
<accession>A0A4R7FSJ9</accession>
<dbReference type="SUPFAM" id="SSF53850">
    <property type="entry name" value="Periplasmic binding protein-like II"/>
    <property type="match status" value="1"/>
</dbReference>
<dbReference type="Proteomes" id="UP000295344">
    <property type="component" value="Unassembled WGS sequence"/>
</dbReference>
<keyword evidence="2" id="KW-1185">Reference proteome</keyword>
<sequence length="434" mass="47136">MVATRSGRFEIDRRTLLRTGGLGAVSLAGVGLLAACSGGTAGGGSGGGGGSLTFGSNASDAVPKKAYAAFVSAFEKKSKDTVSTNVSDHNSFQDKITNYLQGSPDDAFTWFAGYRMQYIAKKGLVGDVSDVWSKIGSNYSDALKKASTGEDGKQYFVPNYNYPWGFFYRKSFWQSNGWEVPGTFDELVALCKKMKAKGIIPIEFTDKDLWPACGTFDYLNMRINGYQFHVDLCAHKESWNSSQVKEVFDTWKELLPYYDPSAAGLTWQEGAQKLGNKQAGMMLLGSFITQQFTDASVLNDIDFFPFPEVKVEGTDAVEAPIDGLMLSKKGAQNQAAKDMLQFMGTGAGQEAYYSVDKSNIMTAKDADTSGYSAFTKKLSGVIADAKSISQFFDRDALPAMASNVLEPAMLNFLKSGTVNLANIESQAKTLYSQQ</sequence>
<comment type="caution">
    <text evidence="1">The sequence shown here is derived from an EMBL/GenBank/DDBJ whole genome shotgun (WGS) entry which is preliminary data.</text>
</comment>
<dbReference type="OrthoDB" id="2515046at2"/>
<gene>
    <name evidence="1" type="ORF">CLV52_1205</name>
</gene>
<dbReference type="AlphaFoldDB" id="A0A4R7FSJ9"/>